<dbReference type="GO" id="GO:0055085">
    <property type="term" value="P:transmembrane transport"/>
    <property type="evidence" value="ECO:0007669"/>
    <property type="project" value="TreeGrafter"/>
</dbReference>
<dbReference type="Proteomes" id="UP000186545">
    <property type="component" value="Unassembled WGS sequence"/>
</dbReference>
<feature type="transmembrane region" description="Helical" evidence="8">
    <location>
        <begin position="254"/>
        <end position="276"/>
    </location>
</feature>
<evidence type="ECO:0000256" key="2">
    <source>
        <dbReference type="ARBA" id="ARBA00009773"/>
    </source>
</evidence>
<feature type="transmembrane region" description="Helical" evidence="8">
    <location>
        <begin position="200"/>
        <end position="220"/>
    </location>
</feature>
<evidence type="ECO:0000256" key="5">
    <source>
        <dbReference type="ARBA" id="ARBA00022692"/>
    </source>
</evidence>
<keyword evidence="6 8" id="KW-1133">Transmembrane helix</keyword>
<accession>A0A1F5EQP1</accession>
<evidence type="ECO:0008006" key="11">
    <source>
        <dbReference type="Google" id="ProtNLM"/>
    </source>
</evidence>
<evidence type="ECO:0000256" key="6">
    <source>
        <dbReference type="ARBA" id="ARBA00022989"/>
    </source>
</evidence>
<feature type="transmembrane region" description="Helical" evidence="8">
    <location>
        <begin position="227"/>
        <end position="248"/>
    </location>
</feature>
<evidence type="ECO:0000256" key="3">
    <source>
        <dbReference type="ARBA" id="ARBA00022448"/>
    </source>
</evidence>
<name>A0A1F5EQP1_9BACT</name>
<keyword evidence="3" id="KW-0813">Transport</keyword>
<dbReference type="EMBL" id="MFAD01000037">
    <property type="protein sequence ID" value="OGD69727.1"/>
    <property type="molecule type" value="Genomic_DNA"/>
</dbReference>
<sequence>MDYEKNINISITSGTIVKSILFLVLAWLLWFLQDLVLVILTAVVIASSIEPLTKWLVARKIPRVMSVILIYLSFAFVVFGFFFVLVPPLLDDVSGLLSSLPQYFDSIEIWKPVTDIQPDFSIKNIITEFRDSIGGVTGSLFQTISVIFGGVLNFVLIIVLSFYLSVQEYGVVNFLKIVTPIKQEEYIVGLWKRTQAKIGLWMQGQLVLAFIIAVLVYLGLTILGIKYAFFLALLAAVAELIPLFGPVIASLPAIAIGFIDGGTTLGLFVIGFYIIIQQFENHLIYPLVVKKVVGVPPLLVILSLIIGAKLFGFLGIILSVPIAAAIMEFVHDVEEGRKSISVK</sequence>
<evidence type="ECO:0000313" key="9">
    <source>
        <dbReference type="EMBL" id="OGD69727.1"/>
    </source>
</evidence>
<feature type="transmembrane region" description="Helical" evidence="8">
    <location>
        <begin position="20"/>
        <end position="48"/>
    </location>
</feature>
<protein>
    <recommendedName>
        <fullName evidence="11">AI-2E family transporter</fullName>
    </recommendedName>
</protein>
<proteinExistence type="inferred from homology"/>
<dbReference type="GO" id="GO:0005886">
    <property type="term" value="C:plasma membrane"/>
    <property type="evidence" value="ECO:0007669"/>
    <property type="project" value="UniProtKB-SubCell"/>
</dbReference>
<feature type="transmembrane region" description="Helical" evidence="8">
    <location>
        <begin position="68"/>
        <end position="90"/>
    </location>
</feature>
<evidence type="ECO:0000256" key="7">
    <source>
        <dbReference type="ARBA" id="ARBA00023136"/>
    </source>
</evidence>
<comment type="similarity">
    <text evidence="2">Belongs to the autoinducer-2 exporter (AI-2E) (TC 2.A.86) family.</text>
</comment>
<gene>
    <name evidence="9" type="ORF">A3I18_00360</name>
</gene>
<dbReference type="PANTHER" id="PTHR21716:SF53">
    <property type="entry name" value="PERMEASE PERM-RELATED"/>
    <property type="match status" value="1"/>
</dbReference>
<keyword evidence="7 8" id="KW-0472">Membrane</keyword>
<evidence type="ECO:0000256" key="4">
    <source>
        <dbReference type="ARBA" id="ARBA00022475"/>
    </source>
</evidence>
<dbReference type="AlphaFoldDB" id="A0A1F5EQP1"/>
<evidence type="ECO:0000256" key="8">
    <source>
        <dbReference type="SAM" id="Phobius"/>
    </source>
</evidence>
<comment type="caution">
    <text evidence="9">The sequence shown here is derived from an EMBL/GenBank/DDBJ whole genome shotgun (WGS) entry which is preliminary data.</text>
</comment>
<evidence type="ECO:0000313" key="10">
    <source>
        <dbReference type="Proteomes" id="UP000186545"/>
    </source>
</evidence>
<dbReference type="InterPro" id="IPR002549">
    <property type="entry name" value="AI-2E-like"/>
</dbReference>
<comment type="subcellular location">
    <subcellularLocation>
        <location evidence="1">Cell membrane</location>
        <topology evidence="1">Multi-pass membrane protein</topology>
    </subcellularLocation>
</comment>
<keyword evidence="4" id="KW-1003">Cell membrane</keyword>
<dbReference type="PANTHER" id="PTHR21716">
    <property type="entry name" value="TRANSMEMBRANE PROTEIN"/>
    <property type="match status" value="1"/>
</dbReference>
<reference evidence="9 10" key="1">
    <citation type="journal article" date="2016" name="Nat. Commun.">
        <title>Thousands of microbial genomes shed light on interconnected biogeochemical processes in an aquifer system.</title>
        <authorList>
            <person name="Anantharaman K."/>
            <person name="Brown C.T."/>
            <person name="Hug L.A."/>
            <person name="Sharon I."/>
            <person name="Castelle C.J."/>
            <person name="Probst A.J."/>
            <person name="Thomas B.C."/>
            <person name="Singh A."/>
            <person name="Wilkins M.J."/>
            <person name="Karaoz U."/>
            <person name="Brodie E.L."/>
            <person name="Williams K.H."/>
            <person name="Hubbard S.S."/>
            <person name="Banfield J.F."/>
        </authorList>
    </citation>
    <scope>NUCLEOTIDE SEQUENCE [LARGE SCALE GENOMIC DNA]</scope>
</reference>
<organism evidence="9 10">
    <name type="scientific">Candidatus Campbellbacteria bacterium RIFCSPLOWO2_02_FULL_35_11</name>
    <dbReference type="NCBI Taxonomy" id="1797581"/>
    <lineage>
        <taxon>Bacteria</taxon>
        <taxon>Candidatus Campbelliibacteriota</taxon>
    </lineage>
</organism>
<evidence type="ECO:0000256" key="1">
    <source>
        <dbReference type="ARBA" id="ARBA00004651"/>
    </source>
</evidence>
<keyword evidence="5 8" id="KW-0812">Transmembrane</keyword>
<feature type="transmembrane region" description="Helical" evidence="8">
    <location>
        <begin position="140"/>
        <end position="164"/>
    </location>
</feature>
<dbReference type="Pfam" id="PF01594">
    <property type="entry name" value="AI-2E_transport"/>
    <property type="match status" value="1"/>
</dbReference>